<proteinExistence type="predicted"/>
<dbReference type="Proteomes" id="UP000676456">
    <property type="component" value="Unassembled WGS sequence"/>
</dbReference>
<reference evidence="2 3" key="1">
    <citation type="submission" date="2021-05" db="EMBL/GenBank/DDBJ databases">
        <title>Novel Bacillus species.</title>
        <authorList>
            <person name="Liu G."/>
        </authorList>
    </citation>
    <scope>NUCLEOTIDE SEQUENCE [LARGE SCALE GENOMIC DNA]</scope>
    <source>
        <strain evidence="2 3">FJAT-49682</strain>
    </source>
</reference>
<dbReference type="InterPro" id="IPR006059">
    <property type="entry name" value="SBP"/>
</dbReference>
<evidence type="ECO:0000256" key="1">
    <source>
        <dbReference type="SAM" id="SignalP"/>
    </source>
</evidence>
<dbReference type="PROSITE" id="PS51257">
    <property type="entry name" value="PROKAR_LIPOPROTEIN"/>
    <property type="match status" value="1"/>
</dbReference>
<dbReference type="InterPro" id="IPR050490">
    <property type="entry name" value="Bact_solute-bd_prot1"/>
</dbReference>
<dbReference type="EMBL" id="JAGYPN010000002">
    <property type="protein sequence ID" value="MBS4223033.1"/>
    <property type="molecule type" value="Genomic_DNA"/>
</dbReference>
<comment type="caution">
    <text evidence="2">The sequence shown here is derived from an EMBL/GenBank/DDBJ whole genome shotgun (WGS) entry which is preliminary data.</text>
</comment>
<dbReference type="Gene3D" id="3.40.190.10">
    <property type="entry name" value="Periplasmic binding protein-like II"/>
    <property type="match status" value="2"/>
</dbReference>
<dbReference type="RefSeq" id="WP_213098081.1">
    <property type="nucleotide sequence ID" value="NZ_JAGYPN010000002.1"/>
</dbReference>
<accession>A0A942Z2Z0</accession>
<name>A0A942Z2Z0_9BACI</name>
<gene>
    <name evidence="2" type="ORF">KHA91_09795</name>
</gene>
<keyword evidence="1" id="KW-0732">Signal</keyword>
<feature type="signal peptide" evidence="1">
    <location>
        <begin position="1"/>
        <end position="23"/>
    </location>
</feature>
<dbReference type="AlphaFoldDB" id="A0A942Z2Z0"/>
<keyword evidence="3" id="KW-1185">Reference proteome</keyword>
<dbReference type="SUPFAM" id="SSF53850">
    <property type="entry name" value="Periplasmic binding protein-like II"/>
    <property type="match status" value="1"/>
</dbReference>
<feature type="chain" id="PRO_5038890105" evidence="1">
    <location>
        <begin position="24"/>
        <end position="546"/>
    </location>
</feature>
<sequence length="546" mass="61724">MRITKKLSALSLVAILMIFTLMAGCSKESAGSDSKGKTSDSGKESSGFKLGEDDLEYTMYGHYDWYTMPNWGEDVATKWIKENMKVNVKPISSGGNAAQKFNTMIVSNDLPDVMWLDRGPDMDKLREAGALVPLDEYIEKYPNIKEWVGESTLNMLRAEDGKVYGIPNWYTSQPNGNTGYVVNDKIYKELGSPKLETTDDLYSYLKQVKEKYPDVIPYEPGQGDGLDVLYSAFAEEHPSTFVGLRAIPNGDKMTSVFTDPVYRESMQYISKLFREKLISQDALTQTLDQVREKIMTGKFAVYAASSPTEISNLAHTVLRAEDPDAGLKMVWPFHKEGLDKNNIFPGTYSQLGWNVSVITQNAKNPEAIFAFLDWMVGPEGQRNIFWGPEGLYWDGTDADDAPIFTDKYVTDVEERDKLMETTNSFQWVGNTVYIDQSKTKFELTLPEDQQNWATRYQTEITWKTQYNGTEFANLTPMPDTDEGLTEQRVNDIYDEAHAKALHAKSDQEVLDILDGAEKSAQAVGYDKLLEFKTKKWQENVARMAGN</sequence>
<evidence type="ECO:0000313" key="2">
    <source>
        <dbReference type="EMBL" id="MBS4223033.1"/>
    </source>
</evidence>
<dbReference type="Pfam" id="PF01547">
    <property type="entry name" value="SBP_bac_1"/>
    <property type="match status" value="1"/>
</dbReference>
<organism evidence="2 3">
    <name type="scientific">Lederbergia citrea</name>
    <dbReference type="NCBI Taxonomy" id="2833581"/>
    <lineage>
        <taxon>Bacteria</taxon>
        <taxon>Bacillati</taxon>
        <taxon>Bacillota</taxon>
        <taxon>Bacilli</taxon>
        <taxon>Bacillales</taxon>
        <taxon>Bacillaceae</taxon>
        <taxon>Lederbergia</taxon>
    </lineage>
</organism>
<dbReference type="PANTHER" id="PTHR43649">
    <property type="entry name" value="ARABINOSE-BINDING PROTEIN-RELATED"/>
    <property type="match status" value="1"/>
</dbReference>
<protein>
    <submittedName>
        <fullName evidence="2">Extracellular solute-binding protein</fullName>
    </submittedName>
</protein>
<dbReference type="PANTHER" id="PTHR43649:SF12">
    <property type="entry name" value="DIACETYLCHITOBIOSE BINDING PROTEIN DASA"/>
    <property type="match status" value="1"/>
</dbReference>
<evidence type="ECO:0000313" key="3">
    <source>
        <dbReference type="Proteomes" id="UP000676456"/>
    </source>
</evidence>